<keyword evidence="1" id="KW-0472">Membrane</keyword>
<accession>A0A212CHI0</accession>
<keyword evidence="3" id="KW-1185">Reference proteome</keyword>
<protein>
    <submittedName>
        <fullName evidence="2">TMEM125</fullName>
    </submittedName>
</protein>
<dbReference type="Proteomes" id="UP000242450">
    <property type="component" value="Chromosome 20"/>
</dbReference>
<gene>
    <name evidence="2" type="ORF">Celaphus_00002650</name>
</gene>
<dbReference type="OrthoDB" id="8950495at2759"/>
<dbReference type="AlphaFoldDB" id="A0A212CHI0"/>
<feature type="transmembrane region" description="Helical" evidence="1">
    <location>
        <begin position="71"/>
        <end position="92"/>
    </location>
</feature>
<comment type="caution">
    <text evidence="2">The sequence shown here is derived from an EMBL/GenBank/DDBJ whole genome shotgun (WGS) entry which is preliminary data.</text>
</comment>
<dbReference type="Pfam" id="PF15109">
    <property type="entry name" value="TMEM125"/>
    <property type="match status" value="1"/>
</dbReference>
<dbReference type="EMBL" id="MKHE01000020">
    <property type="protein sequence ID" value="OWK05400.1"/>
    <property type="molecule type" value="Genomic_DNA"/>
</dbReference>
<keyword evidence="1" id="KW-1133">Transmembrane helix</keyword>
<evidence type="ECO:0000313" key="3">
    <source>
        <dbReference type="Proteomes" id="UP000242450"/>
    </source>
</evidence>
<name>A0A212CHI0_CEREH</name>
<evidence type="ECO:0000313" key="2">
    <source>
        <dbReference type="EMBL" id="OWK05400.1"/>
    </source>
</evidence>
<sequence>MGQATETAREVVGAPGHDLHLCPLRLPSALTRARSAMSEGEVQAPRGRGLPADVLAEQVELWWSQQPRRSALCFAVAVGLVAGCGAGGVALLSSTSSRSGEWRLAVGTALCLLALVVLVKQLMSSAVQDMNCIRQPHHVALLRSGGGADALVVLLSGLVLLVTGLTLAGLAAAPAPARPLAAMLSVGITLAASGALLLLGLLLYQVAVSGHCPSTRMATPPTRSDRSGNGSIFSISGQLSAGQHHETTSSIASLI</sequence>
<feature type="transmembrane region" description="Helical" evidence="1">
    <location>
        <begin position="180"/>
        <end position="204"/>
    </location>
</feature>
<dbReference type="PANTHER" id="PTHR31416:SF1">
    <property type="entry name" value="TRANSMEMBRANE PROTEIN 125"/>
    <property type="match status" value="1"/>
</dbReference>
<dbReference type="InterPro" id="IPR028165">
    <property type="entry name" value="TMEM125"/>
</dbReference>
<feature type="transmembrane region" description="Helical" evidence="1">
    <location>
        <begin position="104"/>
        <end position="127"/>
    </location>
</feature>
<evidence type="ECO:0000256" key="1">
    <source>
        <dbReference type="SAM" id="Phobius"/>
    </source>
</evidence>
<dbReference type="PANTHER" id="PTHR31416">
    <property type="entry name" value="TRANSMEMBRANE PROTEIN 125"/>
    <property type="match status" value="1"/>
</dbReference>
<proteinExistence type="predicted"/>
<keyword evidence="1" id="KW-0812">Transmembrane</keyword>
<feature type="transmembrane region" description="Helical" evidence="1">
    <location>
        <begin position="148"/>
        <end position="174"/>
    </location>
</feature>
<reference evidence="2 3" key="1">
    <citation type="journal article" date="2018" name="Mol. Genet. Genomics">
        <title>The red deer Cervus elaphus genome CerEla1.0: sequencing, annotating, genes, and chromosomes.</title>
        <authorList>
            <person name="Bana N.A."/>
            <person name="Nyiri A."/>
            <person name="Nagy J."/>
            <person name="Frank K."/>
            <person name="Nagy T."/>
            <person name="Steger V."/>
            <person name="Schiller M."/>
            <person name="Lakatos P."/>
            <person name="Sugar L."/>
            <person name="Horn P."/>
            <person name="Barta E."/>
            <person name="Orosz L."/>
        </authorList>
    </citation>
    <scope>NUCLEOTIDE SEQUENCE [LARGE SCALE GENOMIC DNA]</scope>
    <source>
        <strain evidence="2">Hungarian</strain>
    </source>
</reference>
<organism evidence="2 3">
    <name type="scientific">Cervus elaphus hippelaphus</name>
    <name type="common">European red deer</name>
    <dbReference type="NCBI Taxonomy" id="46360"/>
    <lineage>
        <taxon>Eukaryota</taxon>
        <taxon>Metazoa</taxon>
        <taxon>Chordata</taxon>
        <taxon>Craniata</taxon>
        <taxon>Vertebrata</taxon>
        <taxon>Euteleostomi</taxon>
        <taxon>Mammalia</taxon>
        <taxon>Eutheria</taxon>
        <taxon>Laurasiatheria</taxon>
        <taxon>Artiodactyla</taxon>
        <taxon>Ruminantia</taxon>
        <taxon>Pecora</taxon>
        <taxon>Cervidae</taxon>
        <taxon>Cervinae</taxon>
        <taxon>Cervus</taxon>
    </lineage>
</organism>